<feature type="region of interest" description="Disordered" evidence="1">
    <location>
        <begin position="160"/>
        <end position="191"/>
    </location>
</feature>
<dbReference type="EMBL" id="FQ790233">
    <property type="protein sequence ID" value="CBZ40699.1"/>
    <property type="molecule type" value="Genomic_DNA"/>
</dbReference>
<organism evidence="2 3">
    <name type="scientific">Mycoplasma suis (strain KI_3806)</name>
    <dbReference type="NCBI Taxonomy" id="708248"/>
    <lineage>
        <taxon>Bacteria</taxon>
        <taxon>Bacillati</taxon>
        <taxon>Mycoplasmatota</taxon>
        <taxon>Mollicutes</taxon>
        <taxon>Mycoplasmataceae</taxon>
        <taxon>Mycoplasma</taxon>
    </lineage>
</organism>
<evidence type="ECO:0000313" key="3">
    <source>
        <dbReference type="Proteomes" id="UP000008645"/>
    </source>
</evidence>
<proteinExistence type="predicted"/>
<accession>F0V218</accession>
<reference evidence="2 3" key="1">
    <citation type="journal article" date="2011" name="J. Bacteriol.">
        <title>Complete genome sequence of the hemotrophic Mycoplasma suis strain KI3806.</title>
        <authorList>
            <person name="Oehlerking J."/>
            <person name="Kube M."/>
            <person name="Felder K.M."/>
            <person name="Matter D."/>
            <person name="Wittenbrink M.M."/>
            <person name="Schwarzenbach S."/>
            <person name="Kramer M.M."/>
            <person name="Hoelzle K."/>
            <person name="Hoelzle L.E."/>
        </authorList>
    </citation>
    <scope>NUCLEOTIDE SEQUENCE [LARGE SCALE GENOMIC DNA]</scope>
    <source>
        <strain evidence="3">KI_3806</strain>
    </source>
</reference>
<feature type="compositionally biased region" description="Polar residues" evidence="1">
    <location>
        <begin position="161"/>
        <end position="182"/>
    </location>
</feature>
<sequence>MAGTTGLSAYLIPYSLGEKAKDFLFSIPSDSNVSENIKEFSSEEQRMLETLKPLLEELESAVKNSTILKEIKNGNMESFFKKILEIENNLVALYKRNLEIIKKLFATLEESIRQSENKLKIQSNIEKSSYSKKLLNQLEKFINSREQSLSKIVQEIDKNQKASNSSGGAQIKQINKLENQALRQEKKPKKH</sequence>
<dbReference type="Proteomes" id="UP000008645">
    <property type="component" value="Chromosome"/>
</dbReference>
<name>F0V218_MYCS3</name>
<dbReference type="KEGG" id="msk:MSUIS_06060"/>
<protein>
    <submittedName>
        <fullName evidence="2">Uncharacterized protein</fullName>
    </submittedName>
</protein>
<dbReference type="HOGENOM" id="CLU_103312_0_0_14"/>
<evidence type="ECO:0000313" key="2">
    <source>
        <dbReference type="EMBL" id="CBZ40699.1"/>
    </source>
</evidence>
<evidence type="ECO:0000256" key="1">
    <source>
        <dbReference type="SAM" id="MobiDB-lite"/>
    </source>
</evidence>
<gene>
    <name evidence="2" type="ORF">MSUIS_06060</name>
</gene>
<dbReference type="AlphaFoldDB" id="F0V218"/>